<evidence type="ECO:0000313" key="1">
    <source>
        <dbReference type="EMBL" id="QNO52719.1"/>
    </source>
</evidence>
<accession>A0A7G9YXI5</accession>
<name>A0A7G9YXI5_9EURY</name>
<protein>
    <submittedName>
        <fullName evidence="1">Uncharacterized protein</fullName>
    </submittedName>
</protein>
<sequence>MMIEALAHDQEKASRAMFDDYAEANFFSSQSLQKSSIKNAAHCFAEEVLNDGISR</sequence>
<dbReference type="EMBL" id="MT631519">
    <property type="protein sequence ID" value="QNO52719.1"/>
    <property type="molecule type" value="Genomic_DNA"/>
</dbReference>
<organism evidence="1">
    <name type="scientific">Candidatus Methanophagaceae archaeon ANME-1 ERB6</name>
    <dbReference type="NCBI Taxonomy" id="2759912"/>
    <lineage>
        <taxon>Archaea</taxon>
        <taxon>Methanobacteriati</taxon>
        <taxon>Methanobacteriota</taxon>
        <taxon>Stenosarchaea group</taxon>
        <taxon>Methanomicrobia</taxon>
        <taxon>Candidatus Methanophagales</taxon>
        <taxon>Candidatus Methanophagaceae</taxon>
    </lineage>
</organism>
<proteinExistence type="predicted"/>
<dbReference type="AlphaFoldDB" id="A0A7G9YXI5"/>
<gene>
    <name evidence="1" type="ORF">JLLPAJDC_00030</name>
</gene>
<reference evidence="1" key="1">
    <citation type="submission" date="2020-06" db="EMBL/GenBank/DDBJ databases">
        <title>Unique genomic features of the anaerobic methanotrophic archaea.</title>
        <authorList>
            <person name="Chadwick G.L."/>
            <person name="Skennerton C.T."/>
            <person name="Laso-Perez R."/>
            <person name="Leu A.O."/>
            <person name="Speth D.R."/>
            <person name="Yu H."/>
            <person name="Morgan-Lang C."/>
            <person name="Hatzenpichler R."/>
            <person name="Goudeau D."/>
            <person name="Malmstrom R."/>
            <person name="Brazelton W.J."/>
            <person name="Woyke T."/>
            <person name="Hallam S.J."/>
            <person name="Tyson G.W."/>
            <person name="Wegener G."/>
            <person name="Boetius A."/>
            <person name="Orphan V."/>
        </authorList>
    </citation>
    <scope>NUCLEOTIDE SEQUENCE</scope>
</reference>